<sequence>MSAVETSATAPPPAGGPGGEQLPPTLRDRLGAARNADWGPVPVIVGLAVIWIVFQLLNENFLTARNLSNLVLQVGVVGMLSLGVVLVLLIGEIDLSLGTLAGMCAALLAVLLTNEGWPVWAAIAAAIAVGAAAGLLQGGISVLVGVPSFVVTLGGFLAWQGVQLTLLGNAGELRVEDEFVRGIANSYVPSWLAWLLLAVAVAGWWADVALRRRARARLRLSVRALGRDVAACATPAVVGAVIVAYLDGYFGVPWLLVLLGGITIALGAVTTRTQLGRHLFAIGGDREAARRAGVRVDQIRVLVFAVAAALAAVAGTIAVSRQFAVSTGTGGGTLLLEAIAAAVIGGASLFGGQGRVYQALLGALVIASVENGLDLLGKPSSTKDIATGAILVAAVSIDAISRRRRAARGA</sequence>
<keyword evidence="6 12" id="KW-0812">Transmembrane</keyword>
<proteinExistence type="predicted"/>
<evidence type="ECO:0000256" key="8">
    <source>
        <dbReference type="ARBA" id="ARBA00023136"/>
    </source>
</evidence>
<accession>D3F6P9</accession>
<dbReference type="eggNOG" id="COG4214">
    <property type="taxonomic scope" value="Bacteria"/>
</dbReference>
<dbReference type="HOGENOM" id="CLU_028880_2_1_11"/>
<feature type="region of interest" description="Disordered" evidence="11">
    <location>
        <begin position="1"/>
        <end position="23"/>
    </location>
</feature>
<dbReference type="RefSeq" id="WP_012935748.1">
    <property type="nucleotide sequence ID" value="NC_013739.1"/>
</dbReference>
<dbReference type="KEGG" id="cwo:Cwoe_4283"/>
<keyword evidence="5" id="KW-0762">Sugar transport</keyword>
<dbReference type="GO" id="GO:0005886">
    <property type="term" value="C:plasma membrane"/>
    <property type="evidence" value="ECO:0007669"/>
    <property type="project" value="UniProtKB-SubCell"/>
</dbReference>
<feature type="transmembrane region" description="Helical" evidence="12">
    <location>
        <begin position="252"/>
        <end position="270"/>
    </location>
</feature>
<dbReference type="PANTHER" id="PTHR32196:SF32">
    <property type="entry name" value="XYLOSE TRANSPORT SYSTEM PERMEASE PROTEIN XYLH"/>
    <property type="match status" value="1"/>
</dbReference>
<dbReference type="STRING" id="469383.Cwoe_4283"/>
<dbReference type="Proteomes" id="UP000008229">
    <property type="component" value="Chromosome"/>
</dbReference>
<feature type="transmembrane region" description="Helical" evidence="12">
    <location>
        <begin position="119"/>
        <end position="136"/>
    </location>
</feature>
<evidence type="ECO:0000256" key="4">
    <source>
        <dbReference type="ARBA" id="ARBA00022519"/>
    </source>
</evidence>
<feature type="transmembrane region" description="Helical" evidence="12">
    <location>
        <begin position="331"/>
        <end position="349"/>
    </location>
</feature>
<dbReference type="GO" id="GO:0022857">
    <property type="term" value="F:transmembrane transporter activity"/>
    <property type="evidence" value="ECO:0007669"/>
    <property type="project" value="InterPro"/>
</dbReference>
<keyword evidence="3" id="KW-1003">Cell membrane</keyword>
<evidence type="ECO:0000256" key="2">
    <source>
        <dbReference type="ARBA" id="ARBA00022448"/>
    </source>
</evidence>
<comment type="subcellular location">
    <subcellularLocation>
        <location evidence="1">Cell membrane</location>
        <topology evidence="1">Multi-pass membrane protein</topology>
    </subcellularLocation>
</comment>
<keyword evidence="7 12" id="KW-1133">Transmembrane helix</keyword>
<evidence type="ECO:0000256" key="9">
    <source>
        <dbReference type="ARBA" id="ARBA00035611"/>
    </source>
</evidence>
<dbReference type="EMBL" id="CP001854">
    <property type="protein sequence ID" value="ADB52697.1"/>
    <property type="molecule type" value="Genomic_DNA"/>
</dbReference>
<feature type="transmembrane region" description="Helical" evidence="12">
    <location>
        <begin position="191"/>
        <end position="208"/>
    </location>
</feature>
<evidence type="ECO:0000256" key="3">
    <source>
        <dbReference type="ARBA" id="ARBA00022475"/>
    </source>
</evidence>
<keyword evidence="8 12" id="KW-0472">Membrane</keyword>
<evidence type="ECO:0000313" key="13">
    <source>
        <dbReference type="EMBL" id="ADB52697.1"/>
    </source>
</evidence>
<dbReference type="Pfam" id="PF02653">
    <property type="entry name" value="BPD_transp_2"/>
    <property type="match status" value="1"/>
</dbReference>
<dbReference type="InterPro" id="IPR001851">
    <property type="entry name" value="ABC_transp_permease"/>
</dbReference>
<keyword evidence="4" id="KW-0997">Cell inner membrane</keyword>
<feature type="transmembrane region" description="Helical" evidence="12">
    <location>
        <begin position="299"/>
        <end position="319"/>
    </location>
</feature>
<reference evidence="13 14" key="1">
    <citation type="journal article" date="2010" name="Stand. Genomic Sci.">
        <title>Complete genome sequence of Conexibacter woesei type strain (ID131577).</title>
        <authorList>
            <person name="Pukall R."/>
            <person name="Lapidus A."/>
            <person name="Glavina Del Rio T."/>
            <person name="Copeland A."/>
            <person name="Tice H."/>
            <person name="Cheng J.-F."/>
            <person name="Lucas S."/>
            <person name="Chen F."/>
            <person name="Nolan M."/>
            <person name="Bruce D."/>
            <person name="Goodwin L."/>
            <person name="Pitluck S."/>
            <person name="Mavromatis K."/>
            <person name="Ivanova N."/>
            <person name="Ovchinnikova G."/>
            <person name="Pati A."/>
            <person name="Chen A."/>
            <person name="Palaniappan K."/>
            <person name="Land M."/>
            <person name="Hauser L."/>
            <person name="Chang Y.-J."/>
            <person name="Jeffries C.D."/>
            <person name="Chain P."/>
            <person name="Meincke L."/>
            <person name="Sims D."/>
            <person name="Brettin T."/>
            <person name="Detter J.C."/>
            <person name="Rohde M."/>
            <person name="Goeker M."/>
            <person name="Bristow J."/>
            <person name="Eisen J.A."/>
            <person name="Markowitz V."/>
            <person name="Kyrpides N.C."/>
            <person name="Klenk H.-P."/>
            <person name="Hugenholtz P."/>
        </authorList>
    </citation>
    <scope>NUCLEOTIDE SEQUENCE [LARGE SCALE GENOMIC DNA]</scope>
    <source>
        <strain evidence="14">DSM 14684 / CIP 108061 / JCM 11494 / NBRC 100937 / ID131577</strain>
    </source>
</reference>
<evidence type="ECO:0000256" key="1">
    <source>
        <dbReference type="ARBA" id="ARBA00004651"/>
    </source>
</evidence>
<evidence type="ECO:0000256" key="6">
    <source>
        <dbReference type="ARBA" id="ARBA00022692"/>
    </source>
</evidence>
<evidence type="ECO:0000256" key="7">
    <source>
        <dbReference type="ARBA" id="ARBA00022989"/>
    </source>
</evidence>
<comment type="function">
    <text evidence="9">Part of the binding-protein-dependent transport system for D-xylose. Probably responsible for the translocation of the substrate across the membrane.</text>
</comment>
<evidence type="ECO:0000313" key="14">
    <source>
        <dbReference type="Proteomes" id="UP000008229"/>
    </source>
</evidence>
<organism evidence="13 14">
    <name type="scientific">Conexibacter woesei (strain DSM 14684 / CCUG 47730 / CIP 108061 / JCM 11494 / NBRC 100937 / ID131577)</name>
    <dbReference type="NCBI Taxonomy" id="469383"/>
    <lineage>
        <taxon>Bacteria</taxon>
        <taxon>Bacillati</taxon>
        <taxon>Actinomycetota</taxon>
        <taxon>Thermoleophilia</taxon>
        <taxon>Solirubrobacterales</taxon>
        <taxon>Conexibacteraceae</taxon>
        <taxon>Conexibacter</taxon>
    </lineage>
</organism>
<evidence type="ECO:0000256" key="12">
    <source>
        <dbReference type="SAM" id="Phobius"/>
    </source>
</evidence>
<protein>
    <recommendedName>
        <fullName evidence="10">Xylose transport system permease protein XylH</fullName>
    </recommendedName>
</protein>
<evidence type="ECO:0000256" key="11">
    <source>
        <dbReference type="SAM" id="MobiDB-lite"/>
    </source>
</evidence>
<feature type="transmembrane region" description="Helical" evidence="12">
    <location>
        <begin position="38"/>
        <end position="58"/>
    </location>
</feature>
<dbReference type="OrthoDB" id="3468954at2"/>
<evidence type="ECO:0000256" key="5">
    <source>
        <dbReference type="ARBA" id="ARBA00022597"/>
    </source>
</evidence>
<evidence type="ECO:0000256" key="10">
    <source>
        <dbReference type="ARBA" id="ARBA00035686"/>
    </source>
</evidence>
<feature type="transmembrane region" description="Helical" evidence="12">
    <location>
        <begin position="143"/>
        <end position="162"/>
    </location>
</feature>
<dbReference type="AlphaFoldDB" id="D3F6P9"/>
<reference evidence="14" key="2">
    <citation type="submission" date="2010-01" db="EMBL/GenBank/DDBJ databases">
        <title>The complete genome of Conexibacter woesei DSM 14684.</title>
        <authorList>
            <consortium name="US DOE Joint Genome Institute (JGI-PGF)"/>
            <person name="Lucas S."/>
            <person name="Copeland A."/>
            <person name="Lapidus A."/>
            <person name="Glavina del Rio T."/>
            <person name="Dalin E."/>
            <person name="Tice H."/>
            <person name="Bruce D."/>
            <person name="Goodwin L."/>
            <person name="Pitluck S."/>
            <person name="Kyrpides N."/>
            <person name="Mavromatis K."/>
            <person name="Ivanova N."/>
            <person name="Mikhailova N."/>
            <person name="Chertkov O."/>
            <person name="Brettin T."/>
            <person name="Detter J.C."/>
            <person name="Han C."/>
            <person name="Larimer F."/>
            <person name="Land M."/>
            <person name="Hauser L."/>
            <person name="Markowitz V."/>
            <person name="Cheng J.-F."/>
            <person name="Hugenholtz P."/>
            <person name="Woyke T."/>
            <person name="Wu D."/>
            <person name="Pukall R."/>
            <person name="Steenblock K."/>
            <person name="Schneider S."/>
            <person name="Klenk H.-P."/>
            <person name="Eisen J.A."/>
        </authorList>
    </citation>
    <scope>NUCLEOTIDE SEQUENCE [LARGE SCALE GENOMIC DNA]</scope>
    <source>
        <strain evidence="14">DSM 14684 / CIP 108061 / JCM 11494 / NBRC 100937 / ID131577</strain>
    </source>
</reference>
<keyword evidence="14" id="KW-1185">Reference proteome</keyword>
<gene>
    <name evidence="13" type="ordered locus">Cwoe_4283</name>
</gene>
<keyword evidence="2" id="KW-0813">Transport</keyword>
<feature type="transmembrane region" description="Helical" evidence="12">
    <location>
        <begin position="70"/>
        <end position="90"/>
    </location>
</feature>
<dbReference type="PANTHER" id="PTHR32196">
    <property type="entry name" value="ABC TRANSPORTER PERMEASE PROTEIN YPHD-RELATED-RELATED"/>
    <property type="match status" value="1"/>
</dbReference>
<feature type="transmembrane region" description="Helical" evidence="12">
    <location>
        <begin position="229"/>
        <end position="246"/>
    </location>
</feature>
<name>D3F6P9_CONWI</name>